<dbReference type="Proteomes" id="UP000029072">
    <property type="component" value="Unassembled WGS sequence"/>
</dbReference>
<dbReference type="EMBL" id="JGYS01000008">
    <property type="protein sequence ID" value="KFI54543.1"/>
    <property type="molecule type" value="Genomic_DNA"/>
</dbReference>
<gene>
    <name evidence="1" type="ORF">BCAL_1479</name>
</gene>
<protein>
    <submittedName>
        <fullName evidence="1">Fatty acid synthase</fullName>
    </submittedName>
</protein>
<dbReference type="AlphaFoldDB" id="A0A087A6Z3"/>
<proteinExistence type="predicted"/>
<dbReference type="STRING" id="1437609.BCAL_1479"/>
<dbReference type="Gene3D" id="3.40.366.10">
    <property type="entry name" value="Malonyl-Coenzyme A Acyl Carrier Protein, domain 2"/>
    <property type="match status" value="1"/>
</dbReference>
<evidence type="ECO:0000313" key="2">
    <source>
        <dbReference type="Proteomes" id="UP000029072"/>
    </source>
</evidence>
<organism evidence="1 2">
    <name type="scientific">Bifidobacterium callitrichos DSM 23973</name>
    <dbReference type="NCBI Taxonomy" id="1437609"/>
    <lineage>
        <taxon>Bacteria</taxon>
        <taxon>Bacillati</taxon>
        <taxon>Actinomycetota</taxon>
        <taxon>Actinomycetes</taxon>
        <taxon>Bifidobacteriales</taxon>
        <taxon>Bifidobacteriaceae</taxon>
        <taxon>Bifidobacterium</taxon>
    </lineage>
</organism>
<sequence>MTTFFLNRLAEGEPHALAFAGQSTPWPVALADQTADPELADALHAHVDAAYAKLTPVNAELLATTGRPVDLFGFTPNPARLGAAADATASVEGIALTQLGALIDLNHLGYDVTRANPTAVLGHSQGVLAVHMVKAIREAGSIDAARDQIDEILATAALIGA</sequence>
<dbReference type="RefSeq" id="WP_043260050.1">
    <property type="nucleotide sequence ID" value="NZ_JGYS01000008.1"/>
</dbReference>
<feature type="non-terminal residue" evidence="1">
    <location>
        <position position="161"/>
    </location>
</feature>
<dbReference type="SUPFAM" id="SSF53659">
    <property type="entry name" value="Isocitrate/Isopropylmalate dehydrogenase-like"/>
    <property type="match status" value="1"/>
</dbReference>
<comment type="caution">
    <text evidence="1">The sequence shown here is derived from an EMBL/GenBank/DDBJ whole genome shotgun (WGS) entry which is preliminary data.</text>
</comment>
<evidence type="ECO:0000313" key="1">
    <source>
        <dbReference type="EMBL" id="KFI54543.1"/>
    </source>
</evidence>
<accession>A0A087A6Z3</accession>
<dbReference type="eggNOG" id="COG0331">
    <property type="taxonomic scope" value="Bacteria"/>
</dbReference>
<name>A0A087A6Z3_9BIFI</name>
<dbReference type="GO" id="GO:0016740">
    <property type="term" value="F:transferase activity"/>
    <property type="evidence" value="ECO:0007669"/>
    <property type="project" value="InterPro"/>
</dbReference>
<dbReference type="OrthoDB" id="4746285at2"/>
<dbReference type="InterPro" id="IPR001227">
    <property type="entry name" value="Ac_transferase_dom_sf"/>
</dbReference>
<reference evidence="1 2" key="1">
    <citation type="submission" date="2014-03" db="EMBL/GenBank/DDBJ databases">
        <title>Genomics of Bifidobacteria.</title>
        <authorList>
            <person name="Ventura M."/>
            <person name="Milani C."/>
            <person name="Lugli G.A."/>
        </authorList>
    </citation>
    <scope>NUCLEOTIDE SEQUENCE [LARGE SCALE GENOMIC DNA]</scope>
    <source>
        <strain evidence="1 2">DSM 23973</strain>
    </source>
</reference>